<dbReference type="Pfam" id="PF18044">
    <property type="entry name" value="zf-CCCH_4"/>
    <property type="match status" value="1"/>
</dbReference>
<feature type="compositionally biased region" description="Basic and acidic residues" evidence="5">
    <location>
        <begin position="1412"/>
        <end position="1442"/>
    </location>
</feature>
<feature type="domain" description="C3H1-type" evidence="6">
    <location>
        <begin position="1461"/>
        <end position="1486"/>
    </location>
</feature>
<dbReference type="SUPFAM" id="SSF90229">
    <property type="entry name" value="CCCH zinc finger"/>
    <property type="match status" value="1"/>
</dbReference>
<evidence type="ECO:0000259" key="6">
    <source>
        <dbReference type="PROSITE" id="PS50103"/>
    </source>
</evidence>
<accession>A0AAE1IE97</accession>
<feature type="compositionally biased region" description="Basic and acidic residues" evidence="5">
    <location>
        <begin position="924"/>
        <end position="939"/>
    </location>
</feature>
<feature type="region of interest" description="Disordered" evidence="5">
    <location>
        <begin position="1066"/>
        <end position="1094"/>
    </location>
</feature>
<feature type="zinc finger region" description="C3H1-type" evidence="4">
    <location>
        <begin position="1461"/>
        <end position="1486"/>
    </location>
</feature>
<dbReference type="Proteomes" id="UP001273209">
    <property type="component" value="Unassembled WGS sequence"/>
</dbReference>
<feature type="compositionally biased region" description="Pro residues" evidence="5">
    <location>
        <begin position="1398"/>
        <end position="1408"/>
    </location>
</feature>
<feature type="compositionally biased region" description="Polar residues" evidence="5">
    <location>
        <begin position="236"/>
        <end position="245"/>
    </location>
</feature>
<keyword evidence="3 4" id="KW-0862">Zinc</keyword>
<dbReference type="EMBL" id="JAWRVG010000030">
    <property type="protein sequence ID" value="KAK4068802.1"/>
    <property type="molecule type" value="Genomic_DNA"/>
</dbReference>
<feature type="compositionally biased region" description="Basic and acidic residues" evidence="5">
    <location>
        <begin position="784"/>
        <end position="794"/>
    </location>
</feature>
<dbReference type="InterPro" id="IPR041367">
    <property type="entry name" value="Znf-CCCH_4"/>
</dbReference>
<dbReference type="GO" id="GO:0008270">
    <property type="term" value="F:zinc ion binding"/>
    <property type="evidence" value="ECO:0007669"/>
    <property type="project" value="UniProtKB-KW"/>
</dbReference>
<feature type="compositionally biased region" description="Low complexity" evidence="5">
    <location>
        <begin position="206"/>
        <end position="228"/>
    </location>
</feature>
<keyword evidence="1 4" id="KW-0479">Metal-binding</keyword>
<dbReference type="Gene3D" id="4.10.1000.10">
    <property type="entry name" value="Zinc finger, CCCH-type"/>
    <property type="match status" value="1"/>
</dbReference>
<feature type="region of interest" description="Disordered" evidence="5">
    <location>
        <begin position="173"/>
        <end position="299"/>
    </location>
</feature>
<evidence type="ECO:0000313" key="7">
    <source>
        <dbReference type="EMBL" id="KAK4068802.1"/>
    </source>
</evidence>
<keyword evidence="8" id="KW-1185">Reference proteome</keyword>
<feature type="region of interest" description="Disordered" evidence="5">
    <location>
        <begin position="535"/>
        <end position="572"/>
    </location>
</feature>
<feature type="compositionally biased region" description="Polar residues" evidence="5">
    <location>
        <begin position="173"/>
        <end position="193"/>
    </location>
</feature>
<keyword evidence="2 4" id="KW-0863">Zinc-finger</keyword>
<evidence type="ECO:0000256" key="1">
    <source>
        <dbReference type="ARBA" id="ARBA00022723"/>
    </source>
</evidence>
<gene>
    <name evidence="7" type="ORF">Triagg1_7162</name>
</gene>
<feature type="region of interest" description="Disordered" evidence="5">
    <location>
        <begin position="1393"/>
        <end position="1469"/>
    </location>
</feature>
<evidence type="ECO:0000256" key="5">
    <source>
        <dbReference type="SAM" id="MobiDB-lite"/>
    </source>
</evidence>
<evidence type="ECO:0000256" key="4">
    <source>
        <dbReference type="PROSITE-ProRule" id="PRU00723"/>
    </source>
</evidence>
<sequence length="1486" mass="162564">MQSWSGSGQNGANDGHNSWQSGYTYQNQGNQFDPNQAWSQPATEQTSYSHLNQQDPSTSNFFEASHQGNAFLAGGLHSAASSQAPFHAGHGALSLNQQYSQPSQDVMDPAFSNIHPDLYGHQPKVNLGGDGIGHMGQVQSHPHTSSQFTQHEFAFAPQNEQLYDAAVPFNRQPQQVSQPTRQGSHTPVQQFDNLQGGYPQGHQFRQAPQSVPVQHQQQQPYHQGQPFPAAVGGQGDQYQLNNNMVYQQPNPQYNSQQGYAPQKSNSYATPPQGTPVQQPAQPLQQPSAASSSHPTLATNASAAPGIQYGVSQQPINSGIAATSAGAPSIAQSVMDGAPKKRKRMTKSAAEPIVLEQPAYPMDFPVDAVARRGEEFEFLPVPVPSEEEAQLIAQFAKRNKAAQIKYPSINGLPHLVYDGTIKIPGTKLPSTISSLPPCLSRVANILFLHTAPKSYDKLTPCIALPPRHDGPAIPELGYLPCEIQGKFSIQYRPSAEKGGLDERRDEASQLLDEYDGSMMALGKRRPKYTEYPHAFKEQLKSDEASKNKAEKKAKKEQEDDRAKPIRSPIRPTDPAEAAAWDAIGIVHIEASVARTNALIAGRVQQAGEFFIKLRGEMNKARLDVDAAVRNKVPDAELAELKNQAEQKKEAFYRALDVTIEHADDSVLDNLGGHQKLVLSLVNAMISSIKAGDFSGKLPKALLEIFTHFRMTKKIAETTNFETVRKRFEDKGDDEVKEMAREIAANMRKVTKAAESETATGYTGTSAASRAKAGVKPSTEAPSGKRGRDDDIDSRTVKKIAVEPGNSSLSKKLAQPKIHPPAASKIIPPKAPSSILPGKARPVPKPVVKSEADSPSASSDDKSKIDVKKAVAKTEAGKPAVNKVEAKPLAQKASSTQSASALSGIASLLDSINAPKATEALVSVVRETRESDTPEAPEEKAKRLRKEARRKLRVSWKPESELVQVKIFHKDDEEDEGRESNMIRDAADDRSEGMVLKQRANVEEDEDDDDIPYQPWLGPIEMDFSVLADDVRGKNYVTRGGTVTFTTDEQQRIAEREQRELMAIYTDIDDIPPTPKSPIPETATTNPEAKTGYLPREDAKYEEIQLRWRDEQQYGLDEALRSAMKRLDAKNSPSNKLDSILGRLQGGVSSSSAPSSQLVSSVQSRQTYHQLPLLLGPQAEALVLAALESDKTKAWRDTNPVQYGDTVRPYNYTDPTVRLNGNAVENAARSLISKPFPATAPPDWLSFDQERVREWWFGYNKEVAVRQKKGEEARARAEAEANALKIAAATAAAAANPSNNVHAQDWAASQFTQQQNYAPYMALLQQMTGGQHQAVPQVPSTVAPAPSQIPDGQLQSILAAINQPQQAAAMQAASITSYLNPNDPSYQQLMMLTQMAQGQQPPPPPPPPPSFGHGADRERERERERDWDRNDNSRGGERGGEHGKEGRKKKGTLPPHKPANKALIGTKPCTFWQQGKCARGDKCTFRHG</sequence>
<reference evidence="7" key="1">
    <citation type="submission" date="2023-11" db="EMBL/GenBank/DDBJ databases">
        <title>The genome sequences of three competitors of mushroom-forming fungi.</title>
        <authorList>
            <person name="Beijen E."/>
            <person name="Ohm R.A."/>
        </authorList>
    </citation>
    <scope>NUCLEOTIDE SEQUENCE</scope>
    <source>
        <strain evidence="7">CBS 100526</strain>
    </source>
</reference>
<feature type="compositionally biased region" description="Basic and acidic residues" evidence="5">
    <location>
        <begin position="535"/>
        <end position="562"/>
    </location>
</feature>
<feature type="compositionally biased region" description="Low complexity" evidence="5">
    <location>
        <begin position="277"/>
        <end position="292"/>
    </location>
</feature>
<evidence type="ECO:0000256" key="2">
    <source>
        <dbReference type="ARBA" id="ARBA00022771"/>
    </source>
</evidence>
<organism evidence="7 8">
    <name type="scientific">Trichoderma aggressivum f. europaeum</name>
    <dbReference type="NCBI Taxonomy" id="173218"/>
    <lineage>
        <taxon>Eukaryota</taxon>
        <taxon>Fungi</taxon>
        <taxon>Dikarya</taxon>
        <taxon>Ascomycota</taxon>
        <taxon>Pezizomycotina</taxon>
        <taxon>Sordariomycetes</taxon>
        <taxon>Hypocreomycetidae</taxon>
        <taxon>Hypocreales</taxon>
        <taxon>Hypocreaceae</taxon>
        <taxon>Trichoderma</taxon>
    </lineage>
</organism>
<dbReference type="RefSeq" id="XP_062753984.1">
    <property type="nucleotide sequence ID" value="XM_062901867.1"/>
</dbReference>
<dbReference type="InterPro" id="IPR000571">
    <property type="entry name" value="Znf_CCCH"/>
</dbReference>
<feature type="compositionally biased region" description="Low complexity" evidence="5">
    <location>
        <begin position="814"/>
        <end position="833"/>
    </location>
</feature>
<proteinExistence type="predicted"/>
<feature type="compositionally biased region" description="Polar residues" evidence="5">
    <location>
        <begin position="258"/>
        <end position="276"/>
    </location>
</feature>
<dbReference type="GeneID" id="87921772"/>
<feature type="compositionally biased region" description="Low complexity" evidence="5">
    <location>
        <begin position="754"/>
        <end position="769"/>
    </location>
</feature>
<feature type="compositionally biased region" description="Low complexity" evidence="5">
    <location>
        <begin position="887"/>
        <end position="899"/>
    </location>
</feature>
<feature type="compositionally biased region" description="Basic and acidic residues" evidence="5">
    <location>
        <begin position="857"/>
        <end position="867"/>
    </location>
</feature>
<protein>
    <recommendedName>
        <fullName evidence="6">C3H1-type domain-containing protein</fullName>
    </recommendedName>
</protein>
<evidence type="ECO:0000313" key="8">
    <source>
        <dbReference type="Proteomes" id="UP001273209"/>
    </source>
</evidence>
<dbReference type="PROSITE" id="PS50103">
    <property type="entry name" value="ZF_C3H1"/>
    <property type="match status" value="1"/>
</dbReference>
<feature type="region of interest" description="Disordered" evidence="5">
    <location>
        <begin position="923"/>
        <end position="948"/>
    </location>
</feature>
<feature type="region of interest" description="Disordered" evidence="5">
    <location>
        <begin position="746"/>
        <end position="899"/>
    </location>
</feature>
<feature type="region of interest" description="Disordered" evidence="5">
    <location>
        <begin position="1"/>
        <end position="62"/>
    </location>
</feature>
<comment type="caution">
    <text evidence="7">The sequence shown here is derived from an EMBL/GenBank/DDBJ whole genome shotgun (WGS) entry which is preliminary data.</text>
</comment>
<evidence type="ECO:0000256" key="3">
    <source>
        <dbReference type="ARBA" id="ARBA00022833"/>
    </source>
</evidence>
<dbReference type="InterPro" id="IPR036855">
    <property type="entry name" value="Znf_CCCH_sf"/>
</dbReference>
<feature type="compositionally biased region" description="Low complexity" evidence="5">
    <location>
        <begin position="246"/>
        <end position="257"/>
    </location>
</feature>
<name>A0AAE1IE97_9HYPO</name>